<dbReference type="GO" id="GO:0046872">
    <property type="term" value="F:metal ion binding"/>
    <property type="evidence" value="ECO:0007669"/>
    <property type="project" value="UniProtKB-KW"/>
</dbReference>
<keyword evidence="4" id="KW-0862">Zinc</keyword>
<accession>A0AA35QS36</accession>
<dbReference type="Gene3D" id="3.30.60.20">
    <property type="match status" value="1"/>
</dbReference>
<keyword evidence="9" id="KW-1185">Reference proteome</keyword>
<dbReference type="Pfam" id="PF00130">
    <property type="entry name" value="C1_1"/>
    <property type="match status" value="1"/>
</dbReference>
<feature type="region of interest" description="Disordered" evidence="5">
    <location>
        <begin position="111"/>
        <end position="132"/>
    </location>
</feature>
<dbReference type="EMBL" id="CASHTH010000014">
    <property type="protein sequence ID" value="CAI7988975.1"/>
    <property type="molecule type" value="Genomic_DNA"/>
</dbReference>
<dbReference type="SMART" id="SM00109">
    <property type="entry name" value="C1"/>
    <property type="match status" value="1"/>
</dbReference>
<evidence type="ECO:0000256" key="5">
    <source>
        <dbReference type="SAM" id="MobiDB-lite"/>
    </source>
</evidence>
<dbReference type="SUPFAM" id="SSF57889">
    <property type="entry name" value="Cysteine-rich domain"/>
    <property type="match status" value="1"/>
</dbReference>
<evidence type="ECO:0000313" key="9">
    <source>
        <dbReference type="Proteomes" id="UP001174909"/>
    </source>
</evidence>
<name>A0AA35QS36_GEOBA</name>
<proteinExistence type="predicted"/>
<dbReference type="InterPro" id="IPR000198">
    <property type="entry name" value="RhoGAP_dom"/>
</dbReference>
<keyword evidence="3" id="KW-0479">Metal-binding</keyword>
<feature type="compositionally biased region" description="Polar residues" evidence="5">
    <location>
        <begin position="277"/>
        <end position="287"/>
    </location>
</feature>
<dbReference type="GO" id="GO:0035556">
    <property type="term" value="P:intracellular signal transduction"/>
    <property type="evidence" value="ECO:0007669"/>
    <property type="project" value="InterPro"/>
</dbReference>
<gene>
    <name evidence="8" type="ORF">GBAR_LOCUS94</name>
</gene>
<dbReference type="AlphaFoldDB" id="A0AA35QS36"/>
<dbReference type="PROSITE" id="PS50081">
    <property type="entry name" value="ZF_DAG_PE_2"/>
    <property type="match status" value="1"/>
</dbReference>
<dbReference type="Gene3D" id="1.10.555.10">
    <property type="entry name" value="Rho GTPase activation protein"/>
    <property type="match status" value="1"/>
</dbReference>
<dbReference type="Pfam" id="PF00620">
    <property type="entry name" value="RhoGAP"/>
    <property type="match status" value="1"/>
</dbReference>
<dbReference type="PROSITE" id="PS00479">
    <property type="entry name" value="ZF_DAG_PE_1"/>
    <property type="match status" value="1"/>
</dbReference>
<dbReference type="Proteomes" id="UP001174909">
    <property type="component" value="Unassembled WGS sequence"/>
</dbReference>
<evidence type="ECO:0000256" key="4">
    <source>
        <dbReference type="ARBA" id="ARBA00022833"/>
    </source>
</evidence>
<evidence type="ECO:0000256" key="3">
    <source>
        <dbReference type="ARBA" id="ARBA00022723"/>
    </source>
</evidence>
<evidence type="ECO:0000256" key="1">
    <source>
        <dbReference type="ARBA" id="ARBA00004496"/>
    </source>
</evidence>
<dbReference type="GO" id="GO:0005096">
    <property type="term" value="F:GTPase activator activity"/>
    <property type="evidence" value="ECO:0007669"/>
    <property type="project" value="InterPro"/>
</dbReference>
<dbReference type="InterPro" id="IPR046349">
    <property type="entry name" value="C1-like_sf"/>
</dbReference>
<dbReference type="SUPFAM" id="SSF48350">
    <property type="entry name" value="GTPase activation domain, GAP"/>
    <property type="match status" value="1"/>
</dbReference>
<dbReference type="PROSITE" id="PS50238">
    <property type="entry name" value="RHOGAP"/>
    <property type="match status" value="1"/>
</dbReference>
<feature type="domain" description="Rho-GAP" evidence="7">
    <location>
        <begin position="293"/>
        <end position="473"/>
    </location>
</feature>
<evidence type="ECO:0000256" key="2">
    <source>
        <dbReference type="ARBA" id="ARBA00022490"/>
    </source>
</evidence>
<dbReference type="InterPro" id="IPR002219">
    <property type="entry name" value="PKC_DAG/PE"/>
</dbReference>
<evidence type="ECO:0000259" key="6">
    <source>
        <dbReference type="PROSITE" id="PS50081"/>
    </source>
</evidence>
<dbReference type="InterPro" id="IPR046987">
    <property type="entry name" value="Myo9"/>
</dbReference>
<comment type="caution">
    <text evidence="8">The sequence shown here is derived from an EMBL/GenBank/DDBJ whole genome shotgun (WGS) entry which is preliminary data.</text>
</comment>
<protein>
    <submittedName>
        <fullName evidence="8">Unconventional myosin-IXa</fullName>
    </submittedName>
</protein>
<dbReference type="InterPro" id="IPR008936">
    <property type="entry name" value="Rho_GTPase_activation_prot"/>
</dbReference>
<dbReference type="PANTHER" id="PTHR46184:SF5">
    <property type="entry name" value="UNCONVENTIONAL MYOSIN-IXA-LIKE"/>
    <property type="match status" value="1"/>
</dbReference>
<dbReference type="PANTHER" id="PTHR46184">
    <property type="entry name" value="UNCONVENTIONAL MYOSIN-IXB-LIKE PROTEIN"/>
    <property type="match status" value="1"/>
</dbReference>
<dbReference type="GO" id="GO:0005884">
    <property type="term" value="C:actin filament"/>
    <property type="evidence" value="ECO:0007669"/>
    <property type="project" value="TreeGrafter"/>
</dbReference>
<dbReference type="SMART" id="SM00324">
    <property type="entry name" value="RhoGAP"/>
    <property type="match status" value="1"/>
</dbReference>
<organism evidence="8 9">
    <name type="scientific">Geodia barretti</name>
    <name type="common">Barrett's horny sponge</name>
    <dbReference type="NCBI Taxonomy" id="519541"/>
    <lineage>
        <taxon>Eukaryota</taxon>
        <taxon>Metazoa</taxon>
        <taxon>Porifera</taxon>
        <taxon>Demospongiae</taxon>
        <taxon>Heteroscleromorpha</taxon>
        <taxon>Tetractinellida</taxon>
        <taxon>Astrophorina</taxon>
        <taxon>Geodiidae</taxon>
        <taxon>Geodia</taxon>
    </lineage>
</organism>
<dbReference type="GO" id="GO:0051015">
    <property type="term" value="F:actin filament binding"/>
    <property type="evidence" value="ECO:0007669"/>
    <property type="project" value="TreeGrafter"/>
</dbReference>
<sequence>KKFQTTNNTCQSLPGCGVVVHKHCENRCPPCKALIESGSYVTMSRKKIVKALDDLDDLAQFLLDKISMLNRDGSTGSSKVDRVFETALLELHHSLVSNYSLTLQKSLDVSDHLRESGTKPPPSPTTPQSTEVDQRVTITFAQLVNNFTNIFKGIAKRQGLNDPGYLAISVNQMKSFLDEFSKGRRKSMVKAMSGGIEPATLRRKTFSGHGLELVDHNGHRFFTETFKVATVCEYCNDPIPLLEKGEVCIVCEYTCHQSCLKLTSGRCEGKDRAKSPPATNKPETSQSRSQFGVALECLVPPDSTQVPAVLEKCLHYIEDQGLYVQGIYRKSPGASSKRAVKATLEEDPGGCSLEGFHVNAVAAAVGAFFRELPTPLIPKDRYTDILRTIDLTDREEMLEALHHLLNRLPALNYAVFERLIFHLARVAEQEPANKMSPYNLAVIFAPCLFQGETKSRNPQDLIKELAKQTMSAG</sequence>
<reference evidence="8" key="1">
    <citation type="submission" date="2023-03" db="EMBL/GenBank/DDBJ databases">
        <authorList>
            <person name="Steffen K."/>
            <person name="Cardenas P."/>
        </authorList>
    </citation>
    <scope>NUCLEOTIDE SEQUENCE</scope>
</reference>
<evidence type="ECO:0000259" key="7">
    <source>
        <dbReference type="PROSITE" id="PS50238"/>
    </source>
</evidence>
<dbReference type="GO" id="GO:0000146">
    <property type="term" value="F:microfilament motor activity"/>
    <property type="evidence" value="ECO:0007669"/>
    <property type="project" value="InterPro"/>
</dbReference>
<keyword evidence="2" id="KW-0963">Cytoplasm</keyword>
<feature type="domain" description="Phorbol-ester/DAG-type" evidence="6">
    <location>
        <begin position="218"/>
        <end position="267"/>
    </location>
</feature>
<feature type="region of interest" description="Disordered" evidence="5">
    <location>
        <begin position="267"/>
        <end position="287"/>
    </location>
</feature>
<dbReference type="GO" id="GO:0005737">
    <property type="term" value="C:cytoplasm"/>
    <property type="evidence" value="ECO:0007669"/>
    <property type="project" value="UniProtKB-SubCell"/>
</dbReference>
<feature type="non-terminal residue" evidence="8">
    <location>
        <position position="1"/>
    </location>
</feature>
<evidence type="ECO:0000313" key="8">
    <source>
        <dbReference type="EMBL" id="CAI7988975.1"/>
    </source>
</evidence>
<comment type="subcellular location">
    <subcellularLocation>
        <location evidence="1">Cytoplasm</location>
    </subcellularLocation>
</comment>